<name>A0A8S9V044_PHYIN</name>
<protein>
    <submittedName>
        <fullName evidence="2">Uncharacterized protein</fullName>
    </submittedName>
</protein>
<organism evidence="2 3">
    <name type="scientific">Phytophthora infestans</name>
    <name type="common">Potato late blight agent</name>
    <name type="synonym">Botrytis infestans</name>
    <dbReference type="NCBI Taxonomy" id="4787"/>
    <lineage>
        <taxon>Eukaryota</taxon>
        <taxon>Sar</taxon>
        <taxon>Stramenopiles</taxon>
        <taxon>Oomycota</taxon>
        <taxon>Peronosporomycetes</taxon>
        <taxon>Peronosporales</taxon>
        <taxon>Peronosporaceae</taxon>
        <taxon>Phytophthora</taxon>
    </lineage>
</organism>
<proteinExistence type="predicted"/>
<evidence type="ECO:0000313" key="3">
    <source>
        <dbReference type="Proteomes" id="UP000704712"/>
    </source>
</evidence>
<feature type="compositionally biased region" description="Basic and acidic residues" evidence="1">
    <location>
        <begin position="138"/>
        <end position="149"/>
    </location>
</feature>
<evidence type="ECO:0000313" key="2">
    <source>
        <dbReference type="EMBL" id="KAF4146330.1"/>
    </source>
</evidence>
<dbReference type="AlphaFoldDB" id="A0A8S9V044"/>
<dbReference type="EMBL" id="JAACNO010000619">
    <property type="protein sequence ID" value="KAF4146330.1"/>
    <property type="molecule type" value="Genomic_DNA"/>
</dbReference>
<gene>
    <name evidence="2" type="ORF">GN958_ATG04453</name>
</gene>
<evidence type="ECO:0000256" key="1">
    <source>
        <dbReference type="SAM" id="MobiDB-lite"/>
    </source>
</evidence>
<accession>A0A8S9V044</accession>
<dbReference type="Proteomes" id="UP000704712">
    <property type="component" value="Unassembled WGS sequence"/>
</dbReference>
<feature type="region of interest" description="Disordered" evidence="1">
    <location>
        <begin position="127"/>
        <end position="149"/>
    </location>
</feature>
<reference evidence="2" key="1">
    <citation type="submission" date="2020-03" db="EMBL/GenBank/DDBJ databases">
        <title>Hybrid Assembly of Korean Phytophthora infestans isolates.</title>
        <authorList>
            <person name="Prokchorchik M."/>
            <person name="Lee Y."/>
            <person name="Seo J."/>
            <person name="Cho J.-H."/>
            <person name="Park Y.-E."/>
            <person name="Jang D.-C."/>
            <person name="Im J.-S."/>
            <person name="Choi J.-G."/>
            <person name="Park H.-J."/>
            <person name="Lee G.-B."/>
            <person name="Lee Y.-G."/>
            <person name="Hong S.-Y."/>
            <person name="Cho K."/>
            <person name="Sohn K.H."/>
        </authorList>
    </citation>
    <scope>NUCLEOTIDE SEQUENCE</scope>
    <source>
        <strain evidence="2">KR_2_A2</strain>
    </source>
</reference>
<comment type="caution">
    <text evidence="2">The sequence shown here is derived from an EMBL/GenBank/DDBJ whole genome shotgun (WGS) entry which is preliminary data.</text>
</comment>
<sequence>MDLTQSDVSERILQYFRLFRQLVEEEGLEGCFIGNEGAKERYKLLVASIEPATLRDNIKSIIKYQNRAAGENERELFDLVVKMALEQDRETAVERSITFRRAKSNKTTAASPPVLNIDVMDRTKSKCPGLRTNASSARDSKSGETKGPRDGCLKCGGAHYLSKCPDASEDEKNNLLLLHCGERKKDSGREVKRAKRIKDCIVEDDRCILINGKLRMPYCANSGSDNSMIGRSKAEDLPNWTTV</sequence>